<keyword evidence="2" id="KW-1185">Reference proteome</keyword>
<dbReference type="Proteomes" id="UP000789860">
    <property type="component" value="Unassembled WGS sequence"/>
</dbReference>
<evidence type="ECO:0000313" key="2">
    <source>
        <dbReference type="Proteomes" id="UP000789860"/>
    </source>
</evidence>
<organism evidence="1 2">
    <name type="scientific">Scutellospora calospora</name>
    <dbReference type="NCBI Taxonomy" id="85575"/>
    <lineage>
        <taxon>Eukaryota</taxon>
        <taxon>Fungi</taxon>
        <taxon>Fungi incertae sedis</taxon>
        <taxon>Mucoromycota</taxon>
        <taxon>Glomeromycotina</taxon>
        <taxon>Glomeromycetes</taxon>
        <taxon>Diversisporales</taxon>
        <taxon>Gigasporaceae</taxon>
        <taxon>Scutellospora</taxon>
    </lineage>
</organism>
<protein>
    <submittedName>
        <fullName evidence="1">7183_t:CDS:1</fullName>
    </submittedName>
</protein>
<sequence>ILDKVLVVFIIFMSSPISTSDSENSLPSVRSHLGVLKCKWDDCSSSFTLLNDLVNHLHEDHVGRKKANYTCEWDSCPRKGATQTSRFALITHLRSHTGEKPYDCKEPGCEKSFTRPDSLTKHMKSQHVDPRKKRIMEEGPRTYKKRKLSTSQEDDDESHTSHSIQSSRQPRLNHNQHHIISRQRQNSSRQPSERPKQQPSSRQQSENPYNPNRSYTSDDATSVSEVSDVSSTDDDNDKDKSFYEKYLVLKAKHRYIRRENELLLDEYQSTKKKLKRLRTEKDILLDAVVAQDGDG</sequence>
<accession>A0ACA9N7L4</accession>
<name>A0ACA9N7L4_9GLOM</name>
<proteinExistence type="predicted"/>
<reference evidence="1" key="1">
    <citation type="submission" date="2021-06" db="EMBL/GenBank/DDBJ databases">
        <authorList>
            <person name="Kallberg Y."/>
            <person name="Tangrot J."/>
            <person name="Rosling A."/>
        </authorList>
    </citation>
    <scope>NUCLEOTIDE SEQUENCE</scope>
    <source>
        <strain evidence="1">AU212A</strain>
    </source>
</reference>
<comment type="caution">
    <text evidence="1">The sequence shown here is derived from an EMBL/GenBank/DDBJ whole genome shotgun (WGS) entry which is preliminary data.</text>
</comment>
<dbReference type="EMBL" id="CAJVPM010018107">
    <property type="protein sequence ID" value="CAG8623293.1"/>
    <property type="molecule type" value="Genomic_DNA"/>
</dbReference>
<evidence type="ECO:0000313" key="1">
    <source>
        <dbReference type="EMBL" id="CAG8623293.1"/>
    </source>
</evidence>
<feature type="non-terminal residue" evidence="1">
    <location>
        <position position="1"/>
    </location>
</feature>
<gene>
    <name evidence="1" type="ORF">SCALOS_LOCUS7721</name>
</gene>